<dbReference type="AlphaFoldDB" id="A0A848LYX5"/>
<feature type="signal peptide" evidence="2">
    <location>
        <begin position="1"/>
        <end position="18"/>
    </location>
</feature>
<feature type="chain" id="PRO_5032822881" evidence="2">
    <location>
        <begin position="19"/>
        <end position="307"/>
    </location>
</feature>
<dbReference type="RefSeq" id="WP_169351963.1">
    <property type="nucleotide sequence ID" value="NZ_JABBJJ010000483.1"/>
</dbReference>
<keyword evidence="2" id="KW-0732">Signal</keyword>
<comment type="caution">
    <text evidence="3">The sequence shown here is derived from an EMBL/GenBank/DDBJ whole genome shotgun (WGS) entry which is preliminary data.</text>
</comment>
<protein>
    <submittedName>
        <fullName evidence="3">Uncharacterized protein</fullName>
    </submittedName>
</protein>
<reference evidence="3 4" key="1">
    <citation type="submission" date="2020-04" db="EMBL/GenBank/DDBJ databases">
        <title>Draft genome of Pyxidicoccus fallax type strain.</title>
        <authorList>
            <person name="Whitworth D.E."/>
        </authorList>
    </citation>
    <scope>NUCLEOTIDE SEQUENCE [LARGE SCALE GENOMIC DNA]</scope>
    <source>
        <strain evidence="3 4">DSM 14698</strain>
    </source>
</reference>
<evidence type="ECO:0000313" key="4">
    <source>
        <dbReference type="Proteomes" id="UP000518300"/>
    </source>
</evidence>
<feature type="compositionally biased region" description="Basic and acidic residues" evidence="1">
    <location>
        <begin position="79"/>
        <end position="105"/>
    </location>
</feature>
<evidence type="ECO:0000313" key="3">
    <source>
        <dbReference type="EMBL" id="NMO22839.1"/>
    </source>
</evidence>
<evidence type="ECO:0000256" key="1">
    <source>
        <dbReference type="SAM" id="MobiDB-lite"/>
    </source>
</evidence>
<gene>
    <name evidence="3" type="ORF">HG543_49480</name>
</gene>
<dbReference type="EMBL" id="JABBJJ010000483">
    <property type="protein sequence ID" value="NMO22839.1"/>
    <property type="molecule type" value="Genomic_DNA"/>
</dbReference>
<keyword evidence="4" id="KW-1185">Reference proteome</keyword>
<feature type="compositionally biased region" description="Low complexity" evidence="1">
    <location>
        <begin position="226"/>
        <end position="243"/>
    </location>
</feature>
<feature type="compositionally biased region" description="Basic and acidic residues" evidence="1">
    <location>
        <begin position="244"/>
        <end position="261"/>
    </location>
</feature>
<name>A0A848LYX5_9BACT</name>
<sequence>MRALLFLTLTLSAGSAAAAPPSGCQEDYSTCKEDCAIEYGGSSRYLKKLTACFADCQESLDNCADRHSTLKGLPPGAIEEARPTRRKKEEETARKKSKKDIREDDPWADESPATPRKKRDPNDPFGYDAPADSKGGTEKRDAYRASGSRETAKEEIPPAPDSKPGTGARATSSRAHAEETVSGDGARRTGYRASEGTSGPEVSLGLEDEEPREGRAEPAPEPVAKPAPKSAPAKPAAETVKPAPVKEEPAVAAGREEKDPLLDDAEPTVLPAPPPTRKPETAKPQAPPRSKPPEPKKDISEWDPNGD</sequence>
<proteinExistence type="predicted"/>
<accession>A0A848LYX5</accession>
<evidence type="ECO:0000256" key="2">
    <source>
        <dbReference type="SAM" id="SignalP"/>
    </source>
</evidence>
<feature type="region of interest" description="Disordered" evidence="1">
    <location>
        <begin position="66"/>
        <end position="307"/>
    </location>
</feature>
<organism evidence="3 4">
    <name type="scientific">Pyxidicoccus fallax</name>
    <dbReference type="NCBI Taxonomy" id="394095"/>
    <lineage>
        <taxon>Bacteria</taxon>
        <taxon>Pseudomonadati</taxon>
        <taxon>Myxococcota</taxon>
        <taxon>Myxococcia</taxon>
        <taxon>Myxococcales</taxon>
        <taxon>Cystobacterineae</taxon>
        <taxon>Myxococcaceae</taxon>
        <taxon>Pyxidicoccus</taxon>
    </lineage>
</organism>
<dbReference type="Proteomes" id="UP000518300">
    <property type="component" value="Unassembled WGS sequence"/>
</dbReference>
<feature type="compositionally biased region" description="Basic and acidic residues" evidence="1">
    <location>
        <begin position="291"/>
        <end position="300"/>
    </location>
</feature>